<sequence>MVVNNTVVNNNTAAQRASKILASAGWTHDVPDTVHPRAASTSDRSSVTGAVAYPSSDVFIEPSSVPPKKAAKAVAAAAANHIILLFHHHSIGPGCICLTESGESWAGFVRTALGFRRETSFAPVSVPGLSRDELSRHAASKMLKSFFLSPGVLKAMIQRFLFASYADESSRPERWFELQAEELANQILVGAYAVPCDDKLIQMLRVADYCFREAPDFVYVDVIVRPGFTASGKNKARQNAHQWSLLRKILGLDAHLFLPGETEKSTVLKDIGFSSPVIPTGSSSVKKPESIERFDQVCSSIPWSRCDIFDANARDMLVIGKYCFGPLRSGTTQHMVKESLLTQYIPKVNDVLAVHSKLTAELVQLATSKGAKSEIDGEYISEFCKIILPNISEIKRLHEKIIVNLNLENARKIKKDVLVSNYLAECFLEMKAREGKSVMDGELKTMFNSYMPAIMTLLRSLLETVDRESQEYPLVAQVEASWKSALDAIDKQLGECNSKTLVFFLDDYFKLSGQLVKNSMRYVSEIVVNEITKHKAPVHSVLMLFTESIVVLRKKCKDRPPSGRTDSAAPSPAPDRGTRTKSSYKYESLIELNDLACVSTSEKTFELMVRYKDGDKTSTFTFEALDADDKADFLRMLRHTMICREHPRQPIAPKAAVHLFAQRYGHIDIYYNLVETTEIFEPSYGDVLCIVYDDTLIAESLLCAHKDKYKAAGILHITPDGRYGYVLRTQLAPHDGAMVSLEARASFQFMHERDFDNRLSMSMRNLSLVPLVNVDSRPQASREVIKRQLLKILSHYSVPSTKLERKSSLRSMASGIFRRTSHRSQSILEQKEPIGKSNKGINPRARGSFGRRPSTGFCDPEISMSSIPESGSSTTVGHESHGMILDRSGTMTPDDCRSLVDSQFSTQPPLAPGSGLLPPKSPHRGIGFGTKHSIGQKFRTLSRTFTLFRASPKPQRSADDPVDYYPFKLVLKLIDHIDVAGMNSALIIMVSTPIDDVVFALKHYMRDCLDEGLIPEGIRRYILTRISDGVTHDADLRLVIKPVFGLMAKERRKCIYLALRHWRRISDNCFINQAELSDLTKELSRFIAPRPNLCDMRVAQEYDGLAIALECMVWNYDWLFSDIHKEPEATFNPRSRRFEPIAEDDEEIEMSVNVLSFASGDSRMAAAASTGIVTKPGSDPIQKSSIAQSTAPSARQSVSAASKPATASVLPFTQGGTLKPEERRGTAGKAATEHLVEKPQPPATDNQPATEIVDIANLPENVVPASKPSAVIQDVCDKEVLAATPLERYETQKTIGGDAETEPSASEHDGGSDSFLARDTIKSALASISADIAIGKPTPEGRSAALGAWSDLPSPPPITRDFLSEITTGMTEIGFGMETALSHKMSELHDEQDKQDPTDQSIKGVLEDAGPIKHTEPAMQLSTATLMPEAGL</sequence>
<feature type="compositionally biased region" description="Basic and acidic residues" evidence="1">
    <location>
        <begin position="1219"/>
        <end position="1237"/>
    </location>
</feature>
<feature type="region of interest" description="Disordered" evidence="1">
    <location>
        <begin position="1172"/>
        <end position="1247"/>
    </location>
</feature>
<reference evidence="2 3" key="1">
    <citation type="submission" date="2023-09" db="EMBL/GenBank/DDBJ databases">
        <title>Pangenome analysis of Batrachochytrium dendrobatidis and related Chytrids.</title>
        <authorList>
            <person name="Yacoub M.N."/>
            <person name="Stajich J.E."/>
            <person name="James T.Y."/>
        </authorList>
    </citation>
    <scope>NUCLEOTIDE SEQUENCE [LARGE SCALE GENOMIC DNA]</scope>
    <source>
        <strain evidence="2 3">JEL0888</strain>
    </source>
</reference>
<feature type="region of interest" description="Disordered" evidence="1">
    <location>
        <begin position="556"/>
        <end position="580"/>
    </location>
</feature>
<evidence type="ECO:0000313" key="3">
    <source>
        <dbReference type="Proteomes" id="UP001527925"/>
    </source>
</evidence>
<feature type="region of interest" description="Disordered" evidence="1">
    <location>
        <begin position="1291"/>
        <end position="1315"/>
    </location>
</feature>
<dbReference type="Proteomes" id="UP001527925">
    <property type="component" value="Unassembled WGS sequence"/>
</dbReference>
<dbReference type="SUPFAM" id="SSF48350">
    <property type="entry name" value="GTPase activation domain, GAP"/>
    <property type="match status" value="1"/>
</dbReference>
<gene>
    <name evidence="2" type="ORF">HK105_207924</name>
</gene>
<organism evidence="2 3">
    <name type="scientific">Polyrhizophydium stewartii</name>
    <dbReference type="NCBI Taxonomy" id="2732419"/>
    <lineage>
        <taxon>Eukaryota</taxon>
        <taxon>Fungi</taxon>
        <taxon>Fungi incertae sedis</taxon>
        <taxon>Chytridiomycota</taxon>
        <taxon>Chytridiomycota incertae sedis</taxon>
        <taxon>Chytridiomycetes</taxon>
        <taxon>Rhizophydiales</taxon>
        <taxon>Rhizophydiales incertae sedis</taxon>
        <taxon>Polyrhizophydium</taxon>
    </lineage>
</organism>
<comment type="caution">
    <text evidence="2">The sequence shown here is derived from an EMBL/GenBank/DDBJ whole genome shotgun (WGS) entry which is preliminary data.</text>
</comment>
<evidence type="ECO:0000313" key="2">
    <source>
        <dbReference type="EMBL" id="KAL2912616.1"/>
    </source>
</evidence>
<protein>
    <submittedName>
        <fullName evidence="2">Uncharacterized protein</fullName>
    </submittedName>
</protein>
<name>A0ABR4MZK4_9FUNG</name>
<dbReference type="EMBL" id="JADGIZ020000061">
    <property type="protein sequence ID" value="KAL2912616.1"/>
    <property type="molecule type" value="Genomic_DNA"/>
</dbReference>
<dbReference type="InterPro" id="IPR008936">
    <property type="entry name" value="Rho_GTPase_activation_prot"/>
</dbReference>
<feature type="compositionally biased region" description="Polar residues" evidence="1">
    <location>
        <begin position="1181"/>
        <end position="1200"/>
    </location>
</feature>
<keyword evidence="3" id="KW-1185">Reference proteome</keyword>
<accession>A0ABR4MZK4</accession>
<evidence type="ECO:0000256" key="1">
    <source>
        <dbReference type="SAM" id="MobiDB-lite"/>
    </source>
</evidence>
<proteinExistence type="predicted"/>
<feature type="region of interest" description="Disordered" evidence="1">
    <location>
        <begin position="834"/>
        <end position="854"/>
    </location>
</feature>